<dbReference type="InterPro" id="IPR002401">
    <property type="entry name" value="Cyt_P450_E_grp-I"/>
</dbReference>
<gene>
    <name evidence="3" type="ORF">BSL78_00821</name>
</gene>
<accession>A0A2G8LPM9</accession>
<evidence type="ECO:0000256" key="1">
    <source>
        <dbReference type="ARBA" id="ARBA00010617"/>
    </source>
</evidence>
<dbReference type="GO" id="GO:0020037">
    <property type="term" value="F:heme binding"/>
    <property type="evidence" value="ECO:0007669"/>
    <property type="project" value="InterPro"/>
</dbReference>
<evidence type="ECO:0000313" key="4">
    <source>
        <dbReference type="Proteomes" id="UP000230750"/>
    </source>
</evidence>
<sequence>MLIAFGMFAVAFVTFLLIAVIYFYPGSAKVSTIPGLDPSDSKEGNFPDIAAAGSLHEFLAKLHADHGPIASFWYGPKFTVSVASPDLLSDLKGVFDRPAELFSVYEPIVGPDGIRFTNGVEGRKRRALINPVLAHDNLDQFCITFSQLGQEVVKKLSSTPNDDHIPLCQYSLALTIKALAQAAFGNYFKDDRKCYELKRNYEICWHEMEARVGGELDQEGSENMKKVDEALKELKKLIKEAAKERQTNPPKSNQKAFIDVILENSSTYSDATMISEAMSIMVEGFHTSGYLLAWTLYFIATHDDVEEKLYQEISKVIGNKESVSHEDISKLKYLQQVLNESMRLSALIPWAAKVQDLDIELGGHIIPKGTSVITALGVVFQDETVWPLPNQFNPDRFSAENVKGRSQFAFQPFGLPQRICPGNQFALYELSIFVSLLVRSFKWKLVEGQVVESVHHLVTSPKEEIWFTCLKKEDIFECHKEF</sequence>
<dbReference type="GO" id="GO:0016020">
    <property type="term" value="C:membrane"/>
    <property type="evidence" value="ECO:0007669"/>
    <property type="project" value="TreeGrafter"/>
</dbReference>
<keyword evidence="4" id="KW-1185">Reference proteome</keyword>
<dbReference type="EMBL" id="MRZV01000016">
    <property type="protein sequence ID" value="PIK62213.1"/>
    <property type="molecule type" value="Genomic_DNA"/>
</dbReference>
<comment type="caution">
    <text evidence="3">The sequence shown here is derived from an EMBL/GenBank/DDBJ whole genome shotgun (WGS) entry which is preliminary data.</text>
</comment>
<evidence type="ECO:0008006" key="5">
    <source>
        <dbReference type="Google" id="ProtNLM"/>
    </source>
</evidence>
<dbReference type="PRINTS" id="PR00463">
    <property type="entry name" value="EP450I"/>
</dbReference>
<dbReference type="SUPFAM" id="SSF48264">
    <property type="entry name" value="Cytochrome P450"/>
    <property type="match status" value="1"/>
</dbReference>
<dbReference type="Pfam" id="PF00067">
    <property type="entry name" value="p450"/>
    <property type="match status" value="1"/>
</dbReference>
<dbReference type="InterPro" id="IPR052666">
    <property type="entry name" value="CYP450_20A1-like"/>
</dbReference>
<comment type="similarity">
    <text evidence="1">Belongs to the cytochrome P450 family.</text>
</comment>
<keyword evidence="2" id="KW-0349">Heme</keyword>
<dbReference type="InterPro" id="IPR036396">
    <property type="entry name" value="Cyt_P450_sf"/>
</dbReference>
<name>A0A2G8LPM9_STIJA</name>
<dbReference type="Gene3D" id="1.10.630.10">
    <property type="entry name" value="Cytochrome P450"/>
    <property type="match status" value="1"/>
</dbReference>
<dbReference type="PANTHER" id="PTHR24280:SF4">
    <property type="entry name" value="CYTOCHROME P450 20A1"/>
    <property type="match status" value="1"/>
</dbReference>
<dbReference type="GO" id="GO:0004497">
    <property type="term" value="F:monooxygenase activity"/>
    <property type="evidence" value="ECO:0007669"/>
    <property type="project" value="InterPro"/>
</dbReference>
<proteinExistence type="inferred from homology"/>
<dbReference type="STRING" id="307972.A0A2G8LPM9"/>
<dbReference type="GO" id="GO:0016705">
    <property type="term" value="F:oxidoreductase activity, acting on paired donors, with incorporation or reduction of molecular oxygen"/>
    <property type="evidence" value="ECO:0007669"/>
    <property type="project" value="InterPro"/>
</dbReference>
<evidence type="ECO:0000313" key="3">
    <source>
        <dbReference type="EMBL" id="PIK62213.1"/>
    </source>
</evidence>
<keyword evidence="2" id="KW-0408">Iron</keyword>
<protein>
    <recommendedName>
        <fullName evidence="5">Cytochrome P450 20A1</fullName>
    </recommendedName>
</protein>
<evidence type="ECO:0000256" key="2">
    <source>
        <dbReference type="PIRSR" id="PIRSR602401-1"/>
    </source>
</evidence>
<organism evidence="3 4">
    <name type="scientific">Stichopus japonicus</name>
    <name type="common">Sea cucumber</name>
    <dbReference type="NCBI Taxonomy" id="307972"/>
    <lineage>
        <taxon>Eukaryota</taxon>
        <taxon>Metazoa</taxon>
        <taxon>Echinodermata</taxon>
        <taxon>Eleutherozoa</taxon>
        <taxon>Echinozoa</taxon>
        <taxon>Holothuroidea</taxon>
        <taxon>Aspidochirotacea</taxon>
        <taxon>Aspidochirotida</taxon>
        <taxon>Stichopodidae</taxon>
        <taxon>Apostichopus</taxon>
    </lineage>
</organism>
<dbReference type="Proteomes" id="UP000230750">
    <property type="component" value="Unassembled WGS sequence"/>
</dbReference>
<dbReference type="PANTHER" id="PTHR24280">
    <property type="entry name" value="CYTOCHROME P450 20A1"/>
    <property type="match status" value="1"/>
</dbReference>
<dbReference type="InterPro" id="IPR001128">
    <property type="entry name" value="Cyt_P450"/>
</dbReference>
<feature type="binding site" description="axial binding residue" evidence="2">
    <location>
        <position position="420"/>
    </location>
    <ligand>
        <name>heme</name>
        <dbReference type="ChEBI" id="CHEBI:30413"/>
    </ligand>
    <ligandPart>
        <name>Fe</name>
        <dbReference type="ChEBI" id="CHEBI:18248"/>
    </ligandPart>
</feature>
<dbReference type="OrthoDB" id="1470350at2759"/>
<dbReference type="PRINTS" id="PR00385">
    <property type="entry name" value="P450"/>
</dbReference>
<keyword evidence="2" id="KW-0479">Metal-binding</keyword>
<comment type="cofactor">
    <cofactor evidence="2">
        <name>heme</name>
        <dbReference type="ChEBI" id="CHEBI:30413"/>
    </cofactor>
</comment>
<dbReference type="GO" id="GO:0005506">
    <property type="term" value="F:iron ion binding"/>
    <property type="evidence" value="ECO:0007669"/>
    <property type="project" value="InterPro"/>
</dbReference>
<reference evidence="3 4" key="1">
    <citation type="journal article" date="2017" name="PLoS Biol.">
        <title>The sea cucumber genome provides insights into morphological evolution and visceral regeneration.</title>
        <authorList>
            <person name="Zhang X."/>
            <person name="Sun L."/>
            <person name="Yuan J."/>
            <person name="Sun Y."/>
            <person name="Gao Y."/>
            <person name="Zhang L."/>
            <person name="Li S."/>
            <person name="Dai H."/>
            <person name="Hamel J.F."/>
            <person name="Liu C."/>
            <person name="Yu Y."/>
            <person name="Liu S."/>
            <person name="Lin W."/>
            <person name="Guo K."/>
            <person name="Jin S."/>
            <person name="Xu P."/>
            <person name="Storey K.B."/>
            <person name="Huan P."/>
            <person name="Zhang T."/>
            <person name="Zhou Y."/>
            <person name="Zhang J."/>
            <person name="Lin C."/>
            <person name="Li X."/>
            <person name="Xing L."/>
            <person name="Huo D."/>
            <person name="Sun M."/>
            <person name="Wang L."/>
            <person name="Mercier A."/>
            <person name="Li F."/>
            <person name="Yang H."/>
            <person name="Xiang J."/>
        </authorList>
    </citation>
    <scope>NUCLEOTIDE SEQUENCE [LARGE SCALE GENOMIC DNA]</scope>
    <source>
        <strain evidence="3">Shaxun</strain>
        <tissue evidence="3">Muscle</tissue>
    </source>
</reference>
<dbReference type="AlphaFoldDB" id="A0A2G8LPM9"/>